<dbReference type="Pfam" id="PF17783">
    <property type="entry name" value="WHD_CvfB"/>
    <property type="match status" value="1"/>
</dbReference>
<evidence type="ECO:0000259" key="3">
    <source>
        <dbReference type="Pfam" id="PF17783"/>
    </source>
</evidence>
<accession>A0A449BDF3</accession>
<feature type="domain" description="Conserved virulence factor B second S1" evidence="4">
    <location>
        <begin position="77"/>
        <end position="129"/>
    </location>
</feature>
<dbReference type="Gene3D" id="2.40.50.140">
    <property type="entry name" value="Nucleic acid-binding proteins"/>
    <property type="match status" value="1"/>
</dbReference>
<keyword evidence="6" id="KW-1185">Reference proteome</keyword>
<gene>
    <name evidence="5" type="primary">cvfB</name>
    <name evidence="5" type="ORF">NCTC10138_00849</name>
</gene>
<dbReference type="InterPro" id="IPR048588">
    <property type="entry name" value="CvfB_S1_2nd"/>
</dbReference>
<evidence type="ECO:0000259" key="4">
    <source>
        <dbReference type="Pfam" id="PF21191"/>
    </source>
</evidence>
<dbReference type="Pfam" id="PF21191">
    <property type="entry name" value="CvfB_1st"/>
    <property type="match status" value="1"/>
</dbReference>
<protein>
    <submittedName>
        <fullName evidence="5">Conserved virulence factor B</fullName>
    </submittedName>
</protein>
<dbReference type="PIRSF" id="PIRSF012524">
    <property type="entry name" value="YitL_S1"/>
    <property type="match status" value="1"/>
</dbReference>
<name>A0A449BDF3_HAPAX</name>
<organism evidence="5 6">
    <name type="scientific">Haploplasma axanthum</name>
    <name type="common">Acholeplasma axanthum</name>
    <dbReference type="NCBI Taxonomy" id="29552"/>
    <lineage>
        <taxon>Bacteria</taxon>
        <taxon>Bacillati</taxon>
        <taxon>Mycoplasmatota</taxon>
        <taxon>Mollicutes</taxon>
        <taxon>Acholeplasmatales</taxon>
        <taxon>Acholeplasmataceae</taxon>
        <taxon>Haploplasma</taxon>
    </lineage>
</organism>
<feature type="domain" description="Conserved virulence factor B-like winged helix" evidence="3">
    <location>
        <begin position="218"/>
        <end position="274"/>
    </location>
</feature>
<dbReference type="EMBL" id="LR215048">
    <property type="protein sequence ID" value="VEU80476.1"/>
    <property type="molecule type" value="Genomic_DNA"/>
</dbReference>
<dbReference type="KEGG" id="aaxa:NCTC10138_00849"/>
<dbReference type="InterPro" id="IPR040764">
    <property type="entry name" value="CvfB_WH"/>
</dbReference>
<dbReference type="OrthoDB" id="9801597at2"/>
<dbReference type="AlphaFoldDB" id="A0A449BDF3"/>
<dbReference type="Proteomes" id="UP000289841">
    <property type="component" value="Chromosome"/>
</dbReference>
<comment type="similarity">
    <text evidence="1">Belongs to the CvfB family.</text>
</comment>
<dbReference type="Gene3D" id="1.10.10.10">
    <property type="entry name" value="Winged helix-like DNA-binding domain superfamily/Winged helix DNA-binding domain"/>
    <property type="match status" value="1"/>
</dbReference>
<evidence type="ECO:0000256" key="1">
    <source>
        <dbReference type="PIRNR" id="PIRNR012524"/>
    </source>
</evidence>
<dbReference type="InterPro" id="IPR036388">
    <property type="entry name" value="WH-like_DNA-bd_sf"/>
</dbReference>
<dbReference type="PANTHER" id="PTHR37296:SF1">
    <property type="entry name" value="CONSERVED VIRULENCE FACTOR B"/>
    <property type="match status" value="1"/>
</dbReference>
<evidence type="ECO:0000313" key="5">
    <source>
        <dbReference type="EMBL" id="VEU80476.1"/>
    </source>
</evidence>
<dbReference type="RefSeq" id="WP_026390852.1">
    <property type="nucleotide sequence ID" value="NZ_LR215048.1"/>
</dbReference>
<dbReference type="STRING" id="1278311.GCA_000428705_01408"/>
<evidence type="ECO:0000259" key="2">
    <source>
        <dbReference type="Pfam" id="PF13509"/>
    </source>
</evidence>
<dbReference type="PANTHER" id="PTHR37296">
    <property type="entry name" value="CONSERVED VIRULENCE FACTOR B"/>
    <property type="match status" value="1"/>
</dbReference>
<dbReference type="InterPro" id="IPR012340">
    <property type="entry name" value="NA-bd_OB-fold"/>
</dbReference>
<proteinExistence type="inferred from homology"/>
<dbReference type="InterPro" id="IPR014464">
    <property type="entry name" value="CvfB_fam"/>
</dbReference>
<sequence length="282" mass="32264">MPKIGNINELKVLRETDISFMLDSDEGEIFLHKNESNYQKLKAGNVVSAFLYYDQDGRLAATLKTPLITTSKPALLEVGDIVSKLGVFLRMGISKDLLLSKDDLPLNKKEWPQVGDKLFVKLNVKGRLVAKIVDLKEVERKETLAINDEKEFYVQRIGEQGLNLVSEDLEIIFVHNSMYRGNYHLGEKVVVKVIGESDKGYSGSLVKQKELLRFDDAEEIMNYLKRYKKLPLTSKSSSEEVNVYFDMSKKAFKRALGLLYKERKVDFTETETILIDGEKNER</sequence>
<feature type="domain" description="Conserved virulence factor B first S1" evidence="2">
    <location>
        <begin position="4"/>
        <end position="64"/>
    </location>
</feature>
<dbReference type="InterPro" id="IPR039566">
    <property type="entry name" value="CvfB_S1_st"/>
</dbReference>
<dbReference type="Pfam" id="PF13509">
    <property type="entry name" value="S1_2"/>
    <property type="match status" value="1"/>
</dbReference>
<reference evidence="5 6" key="1">
    <citation type="submission" date="2019-01" db="EMBL/GenBank/DDBJ databases">
        <authorList>
            <consortium name="Pathogen Informatics"/>
        </authorList>
    </citation>
    <scope>NUCLEOTIDE SEQUENCE [LARGE SCALE GENOMIC DNA]</scope>
    <source>
        <strain evidence="5 6">NCTC10138</strain>
    </source>
</reference>
<evidence type="ECO:0000313" key="6">
    <source>
        <dbReference type="Proteomes" id="UP000289841"/>
    </source>
</evidence>